<keyword evidence="3" id="KW-1185">Reference proteome</keyword>
<gene>
    <name evidence="2" type="ORF">HHL14_04810</name>
</gene>
<dbReference type="Proteomes" id="UP000583127">
    <property type="component" value="Unassembled WGS sequence"/>
</dbReference>
<name>A0A7X9X2B6_9BURK</name>
<reference evidence="2 3" key="1">
    <citation type="submission" date="2020-04" db="EMBL/GenBank/DDBJ databases">
        <title>Paraburkholderia sp. G-4-1-8 isolated from soil.</title>
        <authorList>
            <person name="Dahal R.H."/>
        </authorList>
    </citation>
    <scope>NUCLEOTIDE SEQUENCE [LARGE SCALE GENOMIC DNA]</scope>
    <source>
        <strain evidence="2 3">G-4-1-8</strain>
    </source>
</reference>
<evidence type="ECO:0000313" key="2">
    <source>
        <dbReference type="EMBL" id="NML30149.1"/>
    </source>
</evidence>
<dbReference type="RefSeq" id="WP_206002206.1">
    <property type="nucleotide sequence ID" value="NZ_JABBFZ010000002.1"/>
</dbReference>
<accession>A0A7X9X2B6</accession>
<keyword evidence="1" id="KW-0472">Membrane</keyword>
<protein>
    <submittedName>
        <fullName evidence="2">Uncharacterized protein</fullName>
    </submittedName>
</protein>
<keyword evidence="1" id="KW-0812">Transmembrane</keyword>
<dbReference type="AlphaFoldDB" id="A0A7X9X2B6"/>
<keyword evidence="1" id="KW-1133">Transmembrane helix</keyword>
<evidence type="ECO:0000313" key="3">
    <source>
        <dbReference type="Proteomes" id="UP000583127"/>
    </source>
</evidence>
<organism evidence="2 3">
    <name type="scientific">Paraburkholderia antibiotica</name>
    <dbReference type="NCBI Taxonomy" id="2728839"/>
    <lineage>
        <taxon>Bacteria</taxon>
        <taxon>Pseudomonadati</taxon>
        <taxon>Pseudomonadota</taxon>
        <taxon>Betaproteobacteria</taxon>
        <taxon>Burkholderiales</taxon>
        <taxon>Burkholderiaceae</taxon>
        <taxon>Paraburkholderia</taxon>
    </lineage>
</organism>
<comment type="caution">
    <text evidence="2">The sequence shown here is derived from an EMBL/GenBank/DDBJ whole genome shotgun (WGS) entry which is preliminary data.</text>
</comment>
<feature type="transmembrane region" description="Helical" evidence="1">
    <location>
        <begin position="49"/>
        <end position="72"/>
    </location>
</feature>
<evidence type="ECO:0000256" key="1">
    <source>
        <dbReference type="SAM" id="Phobius"/>
    </source>
</evidence>
<proteinExistence type="predicted"/>
<sequence>MLLDLEETSIFADRPFFKDDAPTPIPFGIYKRVDFHSKSGWRKVVKLRFLMPAVALLFALFFLVMFIGAGFWGKGSDDSSRQPQICIAESSCPAGAGGPAPVANNGTLILAERFPVFEKGLYRMDCGTDEARAKLARIHDAIAHAVQGRMKSVVFLIGSTDRTPLTKKFAAQFESNSALASARVATVETCLRATFAADKPLLAPAPEIERFVSGPHYIANPTGPDRDAESLMAADRNVNVLVLGFPVSEPAQSAP</sequence>
<dbReference type="EMBL" id="JABBFZ010000002">
    <property type="protein sequence ID" value="NML30149.1"/>
    <property type="molecule type" value="Genomic_DNA"/>
</dbReference>